<organism evidence="9 10">
    <name type="scientific">Marinobacter aromaticivorans</name>
    <dbReference type="NCBI Taxonomy" id="1494078"/>
    <lineage>
        <taxon>Bacteria</taxon>
        <taxon>Pseudomonadati</taxon>
        <taxon>Pseudomonadota</taxon>
        <taxon>Gammaproteobacteria</taxon>
        <taxon>Pseudomonadales</taxon>
        <taxon>Marinobacteraceae</taxon>
        <taxon>Marinobacter</taxon>
    </lineage>
</organism>
<dbReference type="SUPFAM" id="SSF81452">
    <property type="entry name" value="Cytochrome c oxidase subunit III-like"/>
    <property type="match status" value="1"/>
</dbReference>
<evidence type="ECO:0000313" key="10">
    <source>
        <dbReference type="Proteomes" id="UP001596506"/>
    </source>
</evidence>
<comment type="similarity">
    <text evidence="2 6">Belongs to the cytochrome c oxidase subunit 3 family.</text>
</comment>
<feature type="transmembrane region" description="Helical" evidence="7">
    <location>
        <begin position="64"/>
        <end position="84"/>
    </location>
</feature>
<comment type="caution">
    <text evidence="9">The sequence shown here is derived from an EMBL/GenBank/DDBJ whole genome shotgun (WGS) entry which is preliminary data.</text>
</comment>
<feature type="transmembrane region" description="Helical" evidence="7">
    <location>
        <begin position="96"/>
        <end position="114"/>
    </location>
</feature>
<evidence type="ECO:0000256" key="2">
    <source>
        <dbReference type="ARBA" id="ARBA00010581"/>
    </source>
</evidence>
<feature type="transmembrane region" description="Helical" evidence="7">
    <location>
        <begin position="134"/>
        <end position="158"/>
    </location>
</feature>
<protein>
    <submittedName>
        <fullName evidence="9">Cytochrome c oxidase subunit 3</fullName>
    </submittedName>
</protein>
<keyword evidence="10" id="KW-1185">Reference proteome</keyword>
<keyword evidence="5 7" id="KW-0472">Membrane</keyword>
<feature type="transmembrane region" description="Helical" evidence="7">
    <location>
        <begin position="23"/>
        <end position="44"/>
    </location>
</feature>
<feature type="domain" description="Heme-copper oxidase subunit III family profile" evidence="8">
    <location>
        <begin position="1"/>
        <end position="198"/>
    </location>
</feature>
<dbReference type="InterPro" id="IPR013833">
    <property type="entry name" value="Cyt_c_oxidase_su3_a-hlx"/>
</dbReference>
<dbReference type="InterPro" id="IPR035973">
    <property type="entry name" value="Cyt_c_oxidase_su3-like_sf"/>
</dbReference>
<dbReference type="PANTHER" id="PTHR11403:SF6">
    <property type="entry name" value="NITRIC OXIDE REDUCTASE SUBUNIT E"/>
    <property type="match status" value="1"/>
</dbReference>
<comment type="subcellular location">
    <subcellularLocation>
        <location evidence="6">Cell membrane</location>
        <topology evidence="6">Multi-pass membrane protein</topology>
    </subcellularLocation>
    <subcellularLocation>
        <location evidence="1">Membrane</location>
        <topology evidence="1">Multi-pass membrane protein</topology>
    </subcellularLocation>
</comment>
<feature type="transmembrane region" description="Helical" evidence="7">
    <location>
        <begin position="179"/>
        <end position="197"/>
    </location>
</feature>
<evidence type="ECO:0000256" key="5">
    <source>
        <dbReference type="ARBA" id="ARBA00023136"/>
    </source>
</evidence>
<dbReference type="InterPro" id="IPR000298">
    <property type="entry name" value="Cyt_c_oxidase-like_su3"/>
</dbReference>
<evidence type="ECO:0000256" key="7">
    <source>
        <dbReference type="SAM" id="Phobius"/>
    </source>
</evidence>
<evidence type="ECO:0000256" key="4">
    <source>
        <dbReference type="ARBA" id="ARBA00022989"/>
    </source>
</evidence>
<dbReference type="RefSeq" id="WP_100686786.1">
    <property type="nucleotide sequence ID" value="NZ_JBHTBD010000001.1"/>
</dbReference>
<evidence type="ECO:0000256" key="3">
    <source>
        <dbReference type="ARBA" id="ARBA00022692"/>
    </source>
</evidence>
<dbReference type="Proteomes" id="UP001596506">
    <property type="component" value="Unassembled WGS sequence"/>
</dbReference>
<keyword evidence="3 6" id="KW-0812">Transmembrane</keyword>
<evidence type="ECO:0000256" key="6">
    <source>
        <dbReference type="RuleBase" id="RU003376"/>
    </source>
</evidence>
<evidence type="ECO:0000259" key="8">
    <source>
        <dbReference type="PROSITE" id="PS50253"/>
    </source>
</evidence>
<sequence>MTDLTLQSGAEPEPDSQQLPGDIAVWIFIFAELAVFGIMFIGFAVARSLDPATFHAGREVLHPWIGLLNTAALITASYLVATAVHQLRHRRSGAQWRLWLAIAVSCIYTVGKLYEYVNLYAQGYNLGSDTFFMFYFFLTFFHFMHVILGQVILVVLAVKVGNGDYDGADMNGMESGASYWHMVDLVWLVLFPMIYVLA</sequence>
<keyword evidence="4 7" id="KW-1133">Transmembrane helix</keyword>
<accession>A0ABW2IR67</accession>
<name>A0ABW2IR67_9GAMM</name>
<dbReference type="EMBL" id="JBHTBD010000001">
    <property type="protein sequence ID" value="MFC7293462.1"/>
    <property type="molecule type" value="Genomic_DNA"/>
</dbReference>
<dbReference type="Pfam" id="PF00510">
    <property type="entry name" value="COX3"/>
    <property type="match status" value="1"/>
</dbReference>
<dbReference type="Gene3D" id="1.20.120.80">
    <property type="entry name" value="Cytochrome c oxidase, subunit III, four-helix bundle"/>
    <property type="match status" value="1"/>
</dbReference>
<dbReference type="PANTHER" id="PTHR11403">
    <property type="entry name" value="CYTOCHROME C OXIDASE SUBUNIT III"/>
    <property type="match status" value="1"/>
</dbReference>
<dbReference type="PROSITE" id="PS50253">
    <property type="entry name" value="COX3"/>
    <property type="match status" value="1"/>
</dbReference>
<reference evidence="10" key="1">
    <citation type="journal article" date="2019" name="Int. J. Syst. Evol. Microbiol.">
        <title>The Global Catalogue of Microorganisms (GCM) 10K type strain sequencing project: providing services to taxonomists for standard genome sequencing and annotation.</title>
        <authorList>
            <consortium name="The Broad Institute Genomics Platform"/>
            <consortium name="The Broad Institute Genome Sequencing Center for Infectious Disease"/>
            <person name="Wu L."/>
            <person name="Ma J."/>
        </authorList>
    </citation>
    <scope>NUCLEOTIDE SEQUENCE [LARGE SCALE GENOMIC DNA]</scope>
    <source>
        <strain evidence="10">CCUG 60559</strain>
    </source>
</reference>
<dbReference type="InterPro" id="IPR024791">
    <property type="entry name" value="Cyt_c/ubiquinol_Oxase_su3"/>
</dbReference>
<gene>
    <name evidence="9" type="ORF">ACFQQA_01880</name>
</gene>
<evidence type="ECO:0000256" key="1">
    <source>
        <dbReference type="ARBA" id="ARBA00004141"/>
    </source>
</evidence>
<evidence type="ECO:0000313" key="9">
    <source>
        <dbReference type="EMBL" id="MFC7293462.1"/>
    </source>
</evidence>
<proteinExistence type="inferred from homology"/>